<comment type="caution">
    <text evidence="3">The sequence shown here is derived from an EMBL/GenBank/DDBJ whole genome shotgun (WGS) entry which is preliminary data.</text>
</comment>
<accession>A0A6L2MCI8</accession>
<organism evidence="3">
    <name type="scientific">Tanacetum cinerariifolium</name>
    <name type="common">Dalmatian daisy</name>
    <name type="synonym">Chrysanthemum cinerariifolium</name>
    <dbReference type="NCBI Taxonomy" id="118510"/>
    <lineage>
        <taxon>Eukaryota</taxon>
        <taxon>Viridiplantae</taxon>
        <taxon>Streptophyta</taxon>
        <taxon>Embryophyta</taxon>
        <taxon>Tracheophyta</taxon>
        <taxon>Spermatophyta</taxon>
        <taxon>Magnoliopsida</taxon>
        <taxon>eudicotyledons</taxon>
        <taxon>Gunneridae</taxon>
        <taxon>Pentapetalae</taxon>
        <taxon>asterids</taxon>
        <taxon>campanulids</taxon>
        <taxon>Asterales</taxon>
        <taxon>Asteraceae</taxon>
        <taxon>Asteroideae</taxon>
        <taxon>Anthemideae</taxon>
        <taxon>Anthemidinae</taxon>
        <taxon>Tanacetum</taxon>
    </lineage>
</organism>
<feature type="coiled-coil region" evidence="1">
    <location>
        <begin position="93"/>
        <end position="120"/>
    </location>
</feature>
<reference evidence="3" key="1">
    <citation type="journal article" date="2019" name="Sci. Rep.">
        <title>Draft genome of Tanacetum cinerariifolium, the natural source of mosquito coil.</title>
        <authorList>
            <person name="Yamashiro T."/>
            <person name="Shiraishi A."/>
            <person name="Satake H."/>
            <person name="Nakayama K."/>
        </authorList>
    </citation>
    <scope>NUCLEOTIDE SEQUENCE</scope>
</reference>
<evidence type="ECO:0000256" key="1">
    <source>
        <dbReference type="SAM" id="Coils"/>
    </source>
</evidence>
<name>A0A6L2MCI8_TANCI</name>
<sequence length="310" mass="35268">MEGYKLKDLKLKEFDFIQEMFDRAFKRVNTFEDFRTELVEGKEKRAGEELVQEITKKKKKPTKKETWVPQPSGPTESVTDKAIHKELGDRLTKTTQKKEIASQQDEIASLKRRVNKLEKINRSRTHGLKRLYKVGLSTRVESSSEEEILGEDASKQGRRINAIDEVFVVGQNKNVVEEVVDAAQVSTAATSDTITIEEITLAQALEALKTSKPKVKGIVFQEPSKSTTTTISLQQSQDNGKGIMIEEPIKPKKKDQIMLDEEAAKKLQAKFDEEERLAREKDKKEERASIALIEEWDDIQAKIDADHQLA</sequence>
<dbReference type="AlphaFoldDB" id="A0A6L2MCI8"/>
<keyword evidence="1" id="KW-0175">Coiled coil</keyword>
<proteinExistence type="predicted"/>
<evidence type="ECO:0000256" key="2">
    <source>
        <dbReference type="SAM" id="MobiDB-lite"/>
    </source>
</evidence>
<protein>
    <submittedName>
        <fullName evidence="3">Uncharacterized protein</fullName>
    </submittedName>
</protein>
<evidence type="ECO:0000313" key="3">
    <source>
        <dbReference type="EMBL" id="GEU69965.1"/>
    </source>
</evidence>
<gene>
    <name evidence="3" type="ORF">Tci_041943</name>
</gene>
<feature type="region of interest" description="Disordered" evidence="2">
    <location>
        <begin position="55"/>
        <end position="79"/>
    </location>
</feature>
<dbReference type="EMBL" id="BKCJ010006030">
    <property type="protein sequence ID" value="GEU69965.1"/>
    <property type="molecule type" value="Genomic_DNA"/>
</dbReference>